<organism evidence="9 10">
    <name type="scientific">Faecalibaculum rodentium</name>
    <dbReference type="NCBI Taxonomy" id="1702221"/>
    <lineage>
        <taxon>Bacteria</taxon>
        <taxon>Bacillati</taxon>
        <taxon>Bacillota</taxon>
        <taxon>Erysipelotrichia</taxon>
        <taxon>Erysipelotrichales</taxon>
        <taxon>Erysipelotrichaceae</taxon>
        <taxon>Faecalibaculum</taxon>
    </lineage>
</organism>
<name>A0A140DUZ0_9FIRM</name>
<dbReference type="GeneID" id="78478052"/>
<feature type="transmembrane region" description="Helical" evidence="8">
    <location>
        <begin position="12"/>
        <end position="33"/>
    </location>
</feature>
<dbReference type="Pfam" id="PF01594">
    <property type="entry name" value="AI-2E_transport"/>
    <property type="match status" value="1"/>
</dbReference>
<feature type="transmembrane region" description="Helical" evidence="8">
    <location>
        <begin position="295"/>
        <end position="311"/>
    </location>
</feature>
<evidence type="ECO:0000256" key="8">
    <source>
        <dbReference type="SAM" id="Phobius"/>
    </source>
</evidence>
<reference evidence="9 10" key="1">
    <citation type="journal article" date="2016" name="Gut Pathog.">
        <title>Whole genome sequencing of "Faecalibaculum rodentium" ALO17, isolated from C57BL/6J laboratory mouse feces.</title>
        <authorList>
            <person name="Lim S."/>
            <person name="Chang D.H."/>
            <person name="Ahn S."/>
            <person name="Kim B.C."/>
        </authorList>
    </citation>
    <scope>NUCLEOTIDE SEQUENCE [LARGE SCALE GENOMIC DNA]</scope>
    <source>
        <strain evidence="9 10">Alo17</strain>
    </source>
</reference>
<evidence type="ECO:0000256" key="7">
    <source>
        <dbReference type="ARBA" id="ARBA00023136"/>
    </source>
</evidence>
<protein>
    <recommendedName>
        <fullName evidence="11">AI-2E family transporter</fullName>
    </recommendedName>
</protein>
<feature type="transmembrane region" description="Helical" evidence="8">
    <location>
        <begin position="234"/>
        <end position="258"/>
    </location>
</feature>
<evidence type="ECO:0000256" key="1">
    <source>
        <dbReference type="ARBA" id="ARBA00004651"/>
    </source>
</evidence>
<keyword evidence="3" id="KW-0813">Transport</keyword>
<dbReference type="PANTHER" id="PTHR21716:SF53">
    <property type="entry name" value="PERMEASE PERM-RELATED"/>
    <property type="match status" value="1"/>
</dbReference>
<evidence type="ECO:0000256" key="6">
    <source>
        <dbReference type="ARBA" id="ARBA00022989"/>
    </source>
</evidence>
<dbReference type="AlphaFoldDB" id="A0A140DUZ0"/>
<keyword evidence="10" id="KW-1185">Reference proteome</keyword>
<comment type="subcellular location">
    <subcellularLocation>
        <location evidence="1">Cell membrane</location>
        <topology evidence="1">Multi-pass membrane protein</topology>
    </subcellularLocation>
</comment>
<comment type="similarity">
    <text evidence="2">Belongs to the autoinducer-2 exporter (AI-2E) (TC 2.A.86) family.</text>
</comment>
<feature type="transmembrane region" description="Helical" evidence="8">
    <location>
        <begin position="39"/>
        <end position="61"/>
    </location>
</feature>
<dbReference type="KEGG" id="fro:AALO17_13330"/>
<dbReference type="PANTHER" id="PTHR21716">
    <property type="entry name" value="TRANSMEMBRANE PROTEIN"/>
    <property type="match status" value="1"/>
</dbReference>
<dbReference type="RefSeq" id="WP_067556879.1">
    <property type="nucleotide sequence ID" value="NZ_CAMTBT010000035.1"/>
</dbReference>
<dbReference type="InterPro" id="IPR002549">
    <property type="entry name" value="AI-2E-like"/>
</dbReference>
<dbReference type="Proteomes" id="UP000069771">
    <property type="component" value="Chromosome"/>
</dbReference>
<evidence type="ECO:0000256" key="5">
    <source>
        <dbReference type="ARBA" id="ARBA00022692"/>
    </source>
</evidence>
<keyword evidence="4" id="KW-1003">Cell membrane</keyword>
<evidence type="ECO:0000256" key="4">
    <source>
        <dbReference type="ARBA" id="ARBA00022475"/>
    </source>
</evidence>
<feature type="transmembrane region" description="Helical" evidence="8">
    <location>
        <begin position="176"/>
        <end position="195"/>
    </location>
</feature>
<dbReference type="STRING" id="1702221.AALO17_13330"/>
<keyword evidence="5 8" id="KW-0812">Transmembrane</keyword>
<dbReference type="OrthoDB" id="9793390at2"/>
<evidence type="ECO:0000313" key="9">
    <source>
        <dbReference type="EMBL" id="AMK54467.1"/>
    </source>
</evidence>
<accession>A0A140DUZ0</accession>
<evidence type="ECO:0000256" key="3">
    <source>
        <dbReference type="ARBA" id="ARBA00022448"/>
    </source>
</evidence>
<proteinExistence type="inferred from homology"/>
<dbReference type="EMBL" id="CP011391">
    <property type="protein sequence ID" value="AMK54467.1"/>
    <property type="molecule type" value="Genomic_DNA"/>
</dbReference>
<evidence type="ECO:0000256" key="2">
    <source>
        <dbReference type="ARBA" id="ARBA00009773"/>
    </source>
</evidence>
<feature type="transmembrane region" description="Helical" evidence="8">
    <location>
        <begin position="82"/>
        <end position="106"/>
    </location>
</feature>
<gene>
    <name evidence="9" type="ORF">AALO17_13330</name>
</gene>
<dbReference type="GO" id="GO:0005886">
    <property type="term" value="C:plasma membrane"/>
    <property type="evidence" value="ECO:0007669"/>
    <property type="project" value="UniProtKB-SubCell"/>
</dbReference>
<sequence>MKVEINRDMRRKIIIYSCSLGFAIILFTLINHLDSVMDVISRILSVLGPFLFGIAIAFLMNKPMEWFDRQFRNRTSLKPGKCRLLAVLTVFVLMILFITLSFSVVVPSLLDSIRQFVNSLTDYSSTLGRYINYLSDAIGLSPSQSETLITQLDLFPSISKAVQQYLPRIADMGMDVVKFLMNFLIAMAAAAYILLDKEKLLMGLQKLNYSLFSTDAANYLTLYSRDVQHVFEQYIVGNLIDSLIVGLITYVGCLLMGFPYAPMFAFIVGVTNVIPVFGPFLGAIPVIIILLLIKTWYAVMFAIFILILQQIDGNVLKPIILGDKLGISGFWILFSVSVGGSLFGILGMFLGVPVFALIYAGIRDLAEMRLKEKNIHLEEKAGT</sequence>
<evidence type="ECO:0008006" key="11">
    <source>
        <dbReference type="Google" id="ProtNLM"/>
    </source>
</evidence>
<keyword evidence="7 8" id="KW-0472">Membrane</keyword>
<dbReference type="PATRIC" id="fig|1702221.3.peg.1285"/>
<keyword evidence="6 8" id="KW-1133">Transmembrane helix</keyword>
<feature type="transmembrane region" description="Helical" evidence="8">
    <location>
        <begin position="331"/>
        <end position="362"/>
    </location>
</feature>
<evidence type="ECO:0000313" key="10">
    <source>
        <dbReference type="Proteomes" id="UP000069771"/>
    </source>
</evidence>
<dbReference type="GO" id="GO:0055085">
    <property type="term" value="P:transmembrane transport"/>
    <property type="evidence" value="ECO:0007669"/>
    <property type="project" value="TreeGrafter"/>
</dbReference>
<feature type="transmembrane region" description="Helical" evidence="8">
    <location>
        <begin position="264"/>
        <end position="288"/>
    </location>
</feature>